<dbReference type="GO" id="GO:0003677">
    <property type="term" value="F:DNA binding"/>
    <property type="evidence" value="ECO:0007669"/>
    <property type="project" value="UniProtKB-KW"/>
</dbReference>
<keyword evidence="2" id="KW-1185">Reference proteome</keyword>
<dbReference type="Proteomes" id="UP001596548">
    <property type="component" value="Unassembled WGS sequence"/>
</dbReference>
<sequence>MEIDERVRRICLGLPEVAERNSHGSPAFFVRGKRGFVHLMVDGHHQDEFPHLWCAAPPGAQQELIAADPERFFRPPYVGHRGWIGVRLDRDPDWDEIAEVCTDAYRAVAPKALIATLDGGQ</sequence>
<dbReference type="InterPro" id="IPR038056">
    <property type="entry name" value="YjbR-like_sf"/>
</dbReference>
<dbReference type="InterPro" id="IPR058532">
    <property type="entry name" value="YjbR/MT2646/Rv2570-like"/>
</dbReference>
<protein>
    <submittedName>
        <fullName evidence="1">MmcQ/YjbR family DNA-binding protein</fullName>
    </submittedName>
</protein>
<organism evidence="1 2">
    <name type="scientific">Paractinoplanes rhizophilus</name>
    <dbReference type="NCBI Taxonomy" id="1416877"/>
    <lineage>
        <taxon>Bacteria</taxon>
        <taxon>Bacillati</taxon>
        <taxon>Actinomycetota</taxon>
        <taxon>Actinomycetes</taxon>
        <taxon>Micromonosporales</taxon>
        <taxon>Micromonosporaceae</taxon>
        <taxon>Paractinoplanes</taxon>
    </lineage>
</organism>
<dbReference type="RefSeq" id="WP_378966792.1">
    <property type="nucleotide sequence ID" value="NZ_JBHTBJ010000006.1"/>
</dbReference>
<dbReference type="Gene3D" id="3.90.1150.30">
    <property type="match status" value="1"/>
</dbReference>
<evidence type="ECO:0000313" key="1">
    <source>
        <dbReference type="EMBL" id="MFC7274628.1"/>
    </source>
</evidence>
<reference evidence="2" key="1">
    <citation type="journal article" date="2019" name="Int. J. Syst. Evol. Microbiol.">
        <title>The Global Catalogue of Microorganisms (GCM) 10K type strain sequencing project: providing services to taxonomists for standard genome sequencing and annotation.</title>
        <authorList>
            <consortium name="The Broad Institute Genomics Platform"/>
            <consortium name="The Broad Institute Genome Sequencing Center for Infectious Disease"/>
            <person name="Wu L."/>
            <person name="Ma J."/>
        </authorList>
    </citation>
    <scope>NUCLEOTIDE SEQUENCE [LARGE SCALE GENOMIC DNA]</scope>
    <source>
        <strain evidence="2">XZYJT-10</strain>
    </source>
</reference>
<evidence type="ECO:0000313" key="2">
    <source>
        <dbReference type="Proteomes" id="UP001596548"/>
    </source>
</evidence>
<dbReference type="Pfam" id="PF04237">
    <property type="entry name" value="YjbR"/>
    <property type="match status" value="1"/>
</dbReference>
<comment type="caution">
    <text evidence="1">The sequence shown here is derived from an EMBL/GenBank/DDBJ whole genome shotgun (WGS) entry which is preliminary data.</text>
</comment>
<accession>A0ABW2HN39</accession>
<gene>
    <name evidence="1" type="ORF">ACFQS1_11600</name>
</gene>
<dbReference type="SUPFAM" id="SSF142906">
    <property type="entry name" value="YjbR-like"/>
    <property type="match status" value="1"/>
</dbReference>
<dbReference type="EMBL" id="JBHTBJ010000006">
    <property type="protein sequence ID" value="MFC7274628.1"/>
    <property type="molecule type" value="Genomic_DNA"/>
</dbReference>
<keyword evidence="1" id="KW-0238">DNA-binding</keyword>
<proteinExistence type="predicted"/>
<name>A0ABW2HN39_9ACTN</name>